<keyword evidence="2" id="KW-1133">Transmembrane helix</keyword>
<accession>A0A9W6X606</accession>
<organism evidence="3 4">
    <name type="scientific">Phytophthora lilii</name>
    <dbReference type="NCBI Taxonomy" id="2077276"/>
    <lineage>
        <taxon>Eukaryota</taxon>
        <taxon>Sar</taxon>
        <taxon>Stramenopiles</taxon>
        <taxon>Oomycota</taxon>
        <taxon>Peronosporomycetes</taxon>
        <taxon>Peronosporales</taxon>
        <taxon>Peronosporaceae</taxon>
        <taxon>Phytophthora</taxon>
    </lineage>
</organism>
<comment type="caution">
    <text evidence="3">The sequence shown here is derived from an EMBL/GenBank/DDBJ whole genome shotgun (WGS) entry which is preliminary data.</text>
</comment>
<dbReference type="AlphaFoldDB" id="A0A9W6X606"/>
<feature type="transmembrane region" description="Helical" evidence="2">
    <location>
        <begin position="393"/>
        <end position="414"/>
    </location>
</feature>
<feature type="transmembrane region" description="Helical" evidence="2">
    <location>
        <begin position="426"/>
        <end position="447"/>
    </location>
</feature>
<gene>
    <name evidence="3" type="ORF">Plil01_001379600</name>
</gene>
<proteinExistence type="predicted"/>
<protein>
    <submittedName>
        <fullName evidence="3">Unnamed protein product</fullName>
    </submittedName>
</protein>
<feature type="region of interest" description="Disordered" evidence="1">
    <location>
        <begin position="692"/>
        <end position="735"/>
    </location>
</feature>
<sequence>MVKSLKKFVPPLLRLVMLVGLYSLDVVDLYGKVFWIGPADSFSFKVVQEQSFLEKPLPRPVFLSSNESTVELGGELLRASGWTSFYDKCSELYATENEENFHMIKAIDCNLRAISSDPHIVHEIVLSATLRADSVAWVSCQLLFFHRRPPLCQENVVTKFTQRYQWMEKEVDNDKMVPINSLAEAELLKMLSLLSRSYPLSHVVCAQGFESTAGPGYYVADVFACGSPNIFESVFVGTSATSFAELHEDLSWLAVDKINIMGFELVTRQNSHSQFVLREKAGKIVAVEESTINFSTFGHLYIALITVDVALLLANARAAFDTSRTFGCSTLLGFEWTGENVKCSDWSWLMLYRSLYRSDSIVSLTVFSGVISWLVDFPFALMWCSEAEGKAYAVLPAVRTWMLVLCLLNLLWSLFARLREGRAYTVAKYTFVTLLEVFVTSAFAIALETNTLFGVAELRRQLEGQRLMDNAAFPDRFAVANAYNEDIDGFATTSPQVVHELFAPLVKVVGESVVYILLVLILKALYNRHQLLQHERELSGSIAVVDFDNIDQHLAEEAIEQRSSNAPLLTRRRARLYHRLPLEELLRTPARAKSIVRCCFDIDEVEDDGLTYMLPHIYYDFGVVVSDAGFLRTRRGFSTVIHRRLDVERFFAPTEKISSVAPSPLKRQRVGDGRATGRAKFALNSVPSPVDAIATVQGSPSPPRTRSEFRPTPMSRSMRRRKSMENLLEGASPKL</sequence>
<evidence type="ECO:0000256" key="2">
    <source>
        <dbReference type="SAM" id="Phobius"/>
    </source>
</evidence>
<dbReference type="OrthoDB" id="164535at2759"/>
<evidence type="ECO:0000313" key="3">
    <source>
        <dbReference type="EMBL" id="GMF32222.1"/>
    </source>
</evidence>
<feature type="transmembrane region" description="Helical" evidence="2">
    <location>
        <begin position="361"/>
        <end position="381"/>
    </location>
</feature>
<feature type="transmembrane region" description="Helical" evidence="2">
    <location>
        <begin position="297"/>
        <end position="314"/>
    </location>
</feature>
<dbReference type="Proteomes" id="UP001165083">
    <property type="component" value="Unassembled WGS sequence"/>
</dbReference>
<dbReference type="EMBL" id="BSXW01000966">
    <property type="protein sequence ID" value="GMF32222.1"/>
    <property type="molecule type" value="Genomic_DNA"/>
</dbReference>
<evidence type="ECO:0000256" key="1">
    <source>
        <dbReference type="SAM" id="MobiDB-lite"/>
    </source>
</evidence>
<keyword evidence="4" id="KW-1185">Reference proteome</keyword>
<evidence type="ECO:0000313" key="4">
    <source>
        <dbReference type="Proteomes" id="UP001165083"/>
    </source>
</evidence>
<keyword evidence="2" id="KW-0812">Transmembrane</keyword>
<reference evidence="3" key="1">
    <citation type="submission" date="2023-04" db="EMBL/GenBank/DDBJ databases">
        <title>Phytophthora lilii NBRC 32176.</title>
        <authorList>
            <person name="Ichikawa N."/>
            <person name="Sato H."/>
            <person name="Tonouchi N."/>
        </authorList>
    </citation>
    <scope>NUCLEOTIDE SEQUENCE</scope>
    <source>
        <strain evidence="3">NBRC 32176</strain>
    </source>
</reference>
<name>A0A9W6X606_9STRA</name>
<keyword evidence="2" id="KW-0472">Membrane</keyword>